<dbReference type="OrthoDB" id="675947at2"/>
<reference evidence="2 3" key="1">
    <citation type="submission" date="2019-12" db="EMBL/GenBank/DDBJ databases">
        <title>The draft genomic sequence of strain Chitinophaga oryziterrae JCM 16595.</title>
        <authorList>
            <person name="Zhang X."/>
        </authorList>
    </citation>
    <scope>NUCLEOTIDE SEQUENCE [LARGE SCALE GENOMIC DNA]</scope>
    <source>
        <strain evidence="2 3">JCM 16595</strain>
    </source>
</reference>
<keyword evidence="1" id="KW-0732">Signal</keyword>
<feature type="chain" id="PRO_5026693038" description="DUF4890 domain-containing protein" evidence="1">
    <location>
        <begin position="28"/>
        <end position="140"/>
    </location>
</feature>
<organism evidence="2 3">
    <name type="scientific">Chitinophaga oryziterrae</name>
    <dbReference type="NCBI Taxonomy" id="1031224"/>
    <lineage>
        <taxon>Bacteria</taxon>
        <taxon>Pseudomonadati</taxon>
        <taxon>Bacteroidota</taxon>
        <taxon>Chitinophagia</taxon>
        <taxon>Chitinophagales</taxon>
        <taxon>Chitinophagaceae</taxon>
        <taxon>Chitinophaga</taxon>
    </lineage>
</organism>
<evidence type="ECO:0008006" key="4">
    <source>
        <dbReference type="Google" id="ProtNLM"/>
    </source>
</evidence>
<gene>
    <name evidence="2" type="ORF">GO495_07950</name>
</gene>
<feature type="signal peptide" evidence="1">
    <location>
        <begin position="1"/>
        <end position="27"/>
    </location>
</feature>
<keyword evidence="3" id="KW-1185">Reference proteome</keyword>
<dbReference type="RefSeq" id="WP_157299192.1">
    <property type="nucleotide sequence ID" value="NZ_BAAAZB010000010.1"/>
</dbReference>
<evidence type="ECO:0000313" key="3">
    <source>
        <dbReference type="Proteomes" id="UP000468388"/>
    </source>
</evidence>
<protein>
    <recommendedName>
        <fullName evidence="4">DUF4890 domain-containing protein</fullName>
    </recommendedName>
</protein>
<name>A0A6N8J8S3_9BACT</name>
<sequence>MKKYMIAVTSMLLCLLFGIQSNSIAQAKDSTHKKVHFTAEERADKMTNKLDRRLNLTKDQDKKISDINTDITRRMEAIKTNTSLSKKDKMQQVKALNEERSQRFKPVLTPDQYKKWNDWEMQKKEKMEAKLDKKQQKRNG</sequence>
<accession>A0A6N8J8S3</accession>
<evidence type="ECO:0000256" key="1">
    <source>
        <dbReference type="SAM" id="SignalP"/>
    </source>
</evidence>
<dbReference type="AlphaFoldDB" id="A0A6N8J8S3"/>
<proteinExistence type="predicted"/>
<dbReference type="EMBL" id="WRXO01000002">
    <property type="protein sequence ID" value="MVT40512.1"/>
    <property type="molecule type" value="Genomic_DNA"/>
</dbReference>
<evidence type="ECO:0000313" key="2">
    <source>
        <dbReference type="EMBL" id="MVT40512.1"/>
    </source>
</evidence>
<comment type="caution">
    <text evidence="2">The sequence shown here is derived from an EMBL/GenBank/DDBJ whole genome shotgun (WGS) entry which is preliminary data.</text>
</comment>
<dbReference type="Proteomes" id="UP000468388">
    <property type="component" value="Unassembled WGS sequence"/>
</dbReference>